<organism evidence="1">
    <name type="scientific">bioreactor metagenome</name>
    <dbReference type="NCBI Taxonomy" id="1076179"/>
    <lineage>
        <taxon>unclassified sequences</taxon>
        <taxon>metagenomes</taxon>
        <taxon>ecological metagenomes</taxon>
    </lineage>
</organism>
<dbReference type="AlphaFoldDB" id="A0A645FF78"/>
<protein>
    <submittedName>
        <fullName evidence="1">Uncharacterized protein</fullName>
    </submittedName>
</protein>
<gene>
    <name evidence="1" type="ORF">SDC9_160341</name>
</gene>
<evidence type="ECO:0000313" key="1">
    <source>
        <dbReference type="EMBL" id="MPN13021.1"/>
    </source>
</evidence>
<name>A0A645FF78_9ZZZZ</name>
<sequence length="137" mass="14756">MMAIPIAANFRMEAKSISASDSVNTAVGSSRTRSWVFSLSISLAISVNCLCPTGISETRVSESITTLSFSIAVFPRSSISSVLRVRRRSPKDSTRTLYCVGSLFNTIFSAAVKPGIKENSWCTIPIPASRASRGFLN</sequence>
<dbReference type="EMBL" id="VSSQ01059466">
    <property type="protein sequence ID" value="MPN13021.1"/>
    <property type="molecule type" value="Genomic_DNA"/>
</dbReference>
<proteinExistence type="predicted"/>
<accession>A0A645FF78</accession>
<reference evidence="1" key="1">
    <citation type="submission" date="2019-08" db="EMBL/GenBank/DDBJ databases">
        <authorList>
            <person name="Kucharzyk K."/>
            <person name="Murdoch R.W."/>
            <person name="Higgins S."/>
            <person name="Loffler F."/>
        </authorList>
    </citation>
    <scope>NUCLEOTIDE SEQUENCE</scope>
</reference>
<comment type="caution">
    <text evidence="1">The sequence shown here is derived from an EMBL/GenBank/DDBJ whole genome shotgun (WGS) entry which is preliminary data.</text>
</comment>